<dbReference type="RefSeq" id="WP_002568683.1">
    <property type="nucleotide sequence ID" value="NZ_CABKUK010000004.1"/>
</dbReference>
<protein>
    <submittedName>
        <fullName evidence="6">TRAP transporter substrate-binding protein DctP</fullName>
    </submittedName>
</protein>
<dbReference type="EMBL" id="QSHZ01000009">
    <property type="protein sequence ID" value="RHC56388.1"/>
    <property type="molecule type" value="Genomic_DNA"/>
</dbReference>
<comment type="subcellular location">
    <subcellularLocation>
        <location evidence="1">Cell envelope</location>
    </subcellularLocation>
</comment>
<evidence type="ECO:0000256" key="2">
    <source>
        <dbReference type="ARBA" id="ARBA00009023"/>
    </source>
</evidence>
<dbReference type="InterPro" id="IPR004682">
    <property type="entry name" value="TRAP_DctP"/>
</dbReference>
<evidence type="ECO:0000256" key="5">
    <source>
        <dbReference type="SAM" id="MobiDB-lite"/>
    </source>
</evidence>
<dbReference type="NCBIfam" id="NF037995">
    <property type="entry name" value="TRAP_S1"/>
    <property type="match status" value="1"/>
</dbReference>
<keyword evidence="3" id="KW-0813">Transport</keyword>
<feature type="compositionally biased region" description="Acidic residues" evidence="5">
    <location>
        <begin position="45"/>
        <end position="54"/>
    </location>
</feature>
<name>A0A414AWU8_9FIRM</name>
<dbReference type="CDD" id="cd13603">
    <property type="entry name" value="PBP2_TRAP_Siap_TeaA_like"/>
    <property type="match status" value="1"/>
</dbReference>
<dbReference type="GO" id="GO:0055085">
    <property type="term" value="P:transmembrane transport"/>
    <property type="evidence" value="ECO:0007669"/>
    <property type="project" value="InterPro"/>
</dbReference>
<dbReference type="AlphaFoldDB" id="A0A414AWU8"/>
<evidence type="ECO:0000256" key="3">
    <source>
        <dbReference type="ARBA" id="ARBA00022448"/>
    </source>
</evidence>
<evidence type="ECO:0000313" key="7">
    <source>
        <dbReference type="Proteomes" id="UP000283975"/>
    </source>
</evidence>
<dbReference type="PROSITE" id="PS51257">
    <property type="entry name" value="PROKAR_LIPOPROTEIN"/>
    <property type="match status" value="1"/>
</dbReference>
<dbReference type="PANTHER" id="PTHR33376:SF4">
    <property type="entry name" value="SIALIC ACID-BINDING PERIPLASMIC PROTEIN SIAP"/>
    <property type="match status" value="1"/>
</dbReference>
<dbReference type="InterPro" id="IPR018389">
    <property type="entry name" value="DctP_fam"/>
</dbReference>
<evidence type="ECO:0000256" key="4">
    <source>
        <dbReference type="ARBA" id="ARBA00022729"/>
    </source>
</evidence>
<dbReference type="NCBIfam" id="TIGR00787">
    <property type="entry name" value="dctP"/>
    <property type="match status" value="1"/>
</dbReference>
<dbReference type="PANTHER" id="PTHR33376">
    <property type="match status" value="1"/>
</dbReference>
<evidence type="ECO:0000313" key="6">
    <source>
        <dbReference type="EMBL" id="RHC56388.1"/>
    </source>
</evidence>
<evidence type="ECO:0000256" key="1">
    <source>
        <dbReference type="ARBA" id="ARBA00004196"/>
    </source>
</evidence>
<keyword evidence="4" id="KW-0732">Signal</keyword>
<organism evidence="6 7">
    <name type="scientific">Enterocloster bolteae</name>
    <dbReference type="NCBI Taxonomy" id="208479"/>
    <lineage>
        <taxon>Bacteria</taxon>
        <taxon>Bacillati</taxon>
        <taxon>Bacillota</taxon>
        <taxon>Clostridia</taxon>
        <taxon>Lachnospirales</taxon>
        <taxon>Lachnospiraceae</taxon>
        <taxon>Enterocloster</taxon>
    </lineage>
</organism>
<sequence>MKKQLISMVLMAAMTVSMLTGCKTAGGKKAEAPSSGNQAAAEAKTEDEEKASEGGEDYSYHWKLATTESSDYYMTQLSQEFLDIVEEKTGGKVTGEVFASGQLGGLVDALEGLEMGNIDIVMDGVSSLSAVDDIFNVWCLPFLYDNKEHQYRFWDNHFDEVSDMVAEQSGFRLVSVIDGMNRELASTVPVESMADLKGLKIRVPNIPGYVRIWECLGAAPIPMSLSEVYTSIQTGVVQGQENDIALTLSLKFYEVAPYCVMTDHVAYEGSFYFNEEEYQSYPDELKQIIQEAGEEIKLKSRSIIKEQETECMKQIEDMGVTICRPDLEEFKKATAVMYDEYDMCAPIIELVDKARNE</sequence>
<dbReference type="GO" id="GO:0030288">
    <property type="term" value="C:outer membrane-bounded periplasmic space"/>
    <property type="evidence" value="ECO:0007669"/>
    <property type="project" value="InterPro"/>
</dbReference>
<gene>
    <name evidence="6" type="ORF">DW839_10665</name>
</gene>
<dbReference type="Proteomes" id="UP000283975">
    <property type="component" value="Unassembled WGS sequence"/>
</dbReference>
<feature type="region of interest" description="Disordered" evidence="5">
    <location>
        <begin position="25"/>
        <end position="54"/>
    </location>
</feature>
<accession>A0A414AWU8</accession>
<dbReference type="Gene3D" id="3.40.190.170">
    <property type="entry name" value="Bacterial extracellular solute-binding protein, family 7"/>
    <property type="match status" value="1"/>
</dbReference>
<dbReference type="Pfam" id="PF03480">
    <property type="entry name" value="DctP"/>
    <property type="match status" value="1"/>
</dbReference>
<comment type="similarity">
    <text evidence="2">Belongs to the bacterial solute-binding protein 7 family.</text>
</comment>
<reference evidence="6 7" key="1">
    <citation type="submission" date="2018-08" db="EMBL/GenBank/DDBJ databases">
        <title>A genome reference for cultivated species of the human gut microbiota.</title>
        <authorList>
            <person name="Zou Y."/>
            <person name="Xue W."/>
            <person name="Luo G."/>
        </authorList>
    </citation>
    <scope>NUCLEOTIDE SEQUENCE [LARGE SCALE GENOMIC DNA]</scope>
    <source>
        <strain evidence="6 7">AM35-14</strain>
    </source>
</reference>
<dbReference type="InterPro" id="IPR038404">
    <property type="entry name" value="TRAP_DctP_sf"/>
</dbReference>
<dbReference type="KEGG" id="cbol:CGC65_23040"/>
<comment type="caution">
    <text evidence="6">The sequence shown here is derived from an EMBL/GenBank/DDBJ whole genome shotgun (WGS) entry which is preliminary data.</text>
</comment>
<proteinExistence type="inferred from homology"/>